<feature type="compositionally biased region" description="Pro residues" evidence="1">
    <location>
        <begin position="19"/>
        <end position="28"/>
    </location>
</feature>
<dbReference type="EMBL" id="BALE01000004">
    <property type="protein sequence ID" value="GAN52943.1"/>
    <property type="molecule type" value="Genomic_DNA"/>
</dbReference>
<accession>A0A0D6MI49</accession>
<reference evidence="2 3" key="1">
    <citation type="submission" date="2012-10" db="EMBL/GenBank/DDBJ databases">
        <title>Genome sequencing of Tanticharoenia sakaeratensis NBRC 103193.</title>
        <authorList>
            <person name="Azuma Y."/>
            <person name="Hadano H."/>
            <person name="Hirakawa H."/>
            <person name="Matsushita K."/>
        </authorList>
    </citation>
    <scope>NUCLEOTIDE SEQUENCE [LARGE SCALE GENOMIC DNA]</scope>
    <source>
        <strain evidence="2 3">NBRC 103193</strain>
    </source>
</reference>
<evidence type="ECO:0000313" key="3">
    <source>
        <dbReference type="Proteomes" id="UP000032679"/>
    </source>
</evidence>
<keyword evidence="3" id="KW-1185">Reference proteome</keyword>
<organism evidence="2 3">
    <name type="scientific">Tanticharoenia sakaeratensis NBRC 103193</name>
    <dbReference type="NCBI Taxonomy" id="1231623"/>
    <lineage>
        <taxon>Bacteria</taxon>
        <taxon>Pseudomonadati</taxon>
        <taxon>Pseudomonadota</taxon>
        <taxon>Alphaproteobacteria</taxon>
        <taxon>Acetobacterales</taxon>
        <taxon>Acetobacteraceae</taxon>
        <taxon>Tanticharoenia</taxon>
    </lineage>
</organism>
<comment type="caution">
    <text evidence="2">The sequence shown here is derived from an EMBL/GenBank/DDBJ whole genome shotgun (WGS) entry which is preliminary data.</text>
</comment>
<protein>
    <submittedName>
        <fullName evidence="2">Uncharacterized protein</fullName>
    </submittedName>
</protein>
<evidence type="ECO:0000313" key="2">
    <source>
        <dbReference type="EMBL" id="GAN52943.1"/>
    </source>
</evidence>
<feature type="region of interest" description="Disordered" evidence="1">
    <location>
        <begin position="1"/>
        <end position="58"/>
    </location>
</feature>
<feature type="compositionally biased region" description="Polar residues" evidence="1">
    <location>
        <begin position="34"/>
        <end position="51"/>
    </location>
</feature>
<dbReference type="AlphaFoldDB" id="A0A0D6MI49"/>
<gene>
    <name evidence="2" type="ORF">Tasa_004_008</name>
</gene>
<dbReference type="RefSeq" id="WP_048846436.1">
    <property type="nucleotide sequence ID" value="NZ_BALE01000004.1"/>
</dbReference>
<dbReference type="Proteomes" id="UP000032679">
    <property type="component" value="Unassembled WGS sequence"/>
</dbReference>
<name>A0A0D6MI49_9PROT</name>
<evidence type="ECO:0000256" key="1">
    <source>
        <dbReference type="SAM" id="MobiDB-lite"/>
    </source>
</evidence>
<proteinExistence type="predicted"/>
<sequence length="75" mass="8124">MHAMGYRPDRTPSVFAVDPPVPGEPPMMPDRSVDTQASSVNDYETHGQPSAMSRPDGHTVPAFIVNVSTVGSEWQ</sequence>